<dbReference type="WBParaSite" id="PEQ_0001134301-mRNA-1">
    <property type="protein sequence ID" value="PEQ_0001134301-mRNA-1"/>
    <property type="gene ID" value="PEQ_0001134301"/>
</dbReference>
<organism evidence="2 3">
    <name type="scientific">Parascaris equorum</name>
    <name type="common">Equine roundworm</name>
    <dbReference type="NCBI Taxonomy" id="6256"/>
    <lineage>
        <taxon>Eukaryota</taxon>
        <taxon>Metazoa</taxon>
        <taxon>Ecdysozoa</taxon>
        <taxon>Nematoda</taxon>
        <taxon>Chromadorea</taxon>
        <taxon>Rhabditida</taxon>
        <taxon>Spirurina</taxon>
        <taxon>Ascaridomorpha</taxon>
        <taxon>Ascaridoidea</taxon>
        <taxon>Ascarididae</taxon>
        <taxon>Parascaris</taxon>
    </lineage>
</organism>
<proteinExistence type="predicted"/>
<evidence type="ECO:0000313" key="3">
    <source>
        <dbReference type="WBParaSite" id="PEQ_0001134301-mRNA-1"/>
    </source>
</evidence>
<dbReference type="Proteomes" id="UP000887564">
    <property type="component" value="Unplaced"/>
</dbReference>
<sequence>MLAAKEHVYEKQGPLSSRTGDLKSNKYKKRSLKHVHVHAHPPYKLNAKNQEAYIKIAKQLWDNGRPIL</sequence>
<feature type="region of interest" description="Disordered" evidence="1">
    <location>
        <begin position="1"/>
        <end position="42"/>
    </location>
</feature>
<protein>
    <submittedName>
        <fullName evidence="3">Uncharacterized protein</fullName>
    </submittedName>
</protein>
<name>A0A914RYD4_PAREQ</name>
<keyword evidence="2" id="KW-1185">Reference proteome</keyword>
<reference evidence="3" key="1">
    <citation type="submission" date="2022-11" db="UniProtKB">
        <authorList>
            <consortium name="WormBaseParasite"/>
        </authorList>
    </citation>
    <scope>IDENTIFICATION</scope>
</reference>
<evidence type="ECO:0000313" key="2">
    <source>
        <dbReference type="Proteomes" id="UP000887564"/>
    </source>
</evidence>
<dbReference type="AlphaFoldDB" id="A0A914RYD4"/>
<feature type="compositionally biased region" description="Basic and acidic residues" evidence="1">
    <location>
        <begin position="1"/>
        <end position="10"/>
    </location>
</feature>
<feature type="compositionally biased region" description="Basic residues" evidence="1">
    <location>
        <begin position="25"/>
        <end position="41"/>
    </location>
</feature>
<evidence type="ECO:0000256" key="1">
    <source>
        <dbReference type="SAM" id="MobiDB-lite"/>
    </source>
</evidence>
<accession>A0A914RYD4</accession>